<dbReference type="STRING" id="56780.SYN_03131"/>
<dbReference type="InterPro" id="IPR036610">
    <property type="entry name" value="PEBP-like_sf"/>
</dbReference>
<dbReference type="EMBL" id="CP000252">
    <property type="protein sequence ID" value="ABC76581.1"/>
    <property type="molecule type" value="Genomic_DNA"/>
</dbReference>
<dbReference type="HOGENOM" id="CLU_083918_3_2_7"/>
<reference evidence="1 2" key="1">
    <citation type="journal article" date="2007" name="Proc. Natl. Acad. Sci. U.S.A.">
        <title>The genome of Syntrophus aciditrophicus: life at the thermodynamic limit of microbial growth.</title>
        <authorList>
            <person name="McInerney M.J."/>
            <person name="Rohlin L."/>
            <person name="Mouttaki H."/>
            <person name="Kim U."/>
            <person name="Krupp R.S."/>
            <person name="Rios-Hernandez L."/>
            <person name="Sieber J."/>
            <person name="Struchtemeyer C.G."/>
            <person name="Bhattacharyya A."/>
            <person name="Campbell J.W."/>
            <person name="Gunsalus R.P."/>
        </authorList>
    </citation>
    <scope>NUCLEOTIDE SEQUENCE [LARGE SCALE GENOMIC DNA]</scope>
    <source>
        <strain evidence="1 2">SB</strain>
    </source>
</reference>
<dbReference type="FunCoup" id="Q2LR74">
    <property type="interactions" value="105"/>
</dbReference>
<evidence type="ECO:0000313" key="2">
    <source>
        <dbReference type="Proteomes" id="UP000001933"/>
    </source>
</evidence>
<dbReference type="InterPro" id="IPR008914">
    <property type="entry name" value="PEBP"/>
</dbReference>
<dbReference type="KEGG" id="sat:SYN_03131"/>
<dbReference type="eggNOG" id="COG1881">
    <property type="taxonomic scope" value="Bacteria"/>
</dbReference>
<evidence type="ECO:0000313" key="1">
    <source>
        <dbReference type="EMBL" id="ABC76581.1"/>
    </source>
</evidence>
<dbReference type="Proteomes" id="UP000001933">
    <property type="component" value="Chromosome"/>
</dbReference>
<organism evidence="1 2">
    <name type="scientific">Syntrophus aciditrophicus (strain SB)</name>
    <dbReference type="NCBI Taxonomy" id="56780"/>
    <lineage>
        <taxon>Bacteria</taxon>
        <taxon>Pseudomonadati</taxon>
        <taxon>Thermodesulfobacteriota</taxon>
        <taxon>Syntrophia</taxon>
        <taxon>Syntrophales</taxon>
        <taxon>Syntrophaceae</taxon>
        <taxon>Syntrophus</taxon>
    </lineage>
</organism>
<dbReference type="InParanoid" id="Q2LR74"/>
<dbReference type="CDD" id="cd00865">
    <property type="entry name" value="PEBP_bact_arch"/>
    <property type="match status" value="1"/>
</dbReference>
<dbReference type="RefSeq" id="WP_011416615.1">
    <property type="nucleotide sequence ID" value="NC_007759.1"/>
</dbReference>
<keyword evidence="2" id="KW-1185">Reference proteome</keyword>
<sequence length="185" mass="20649">MKKQCGWIIAGLILLLCLGFSGNALSVPKGGRTMKITSSAFKEREMIPLKYTCDGRDISPSLEWDNVPDGTKSFALICDDPDAPRGTWVHWVVYDIPPSVKKLDENVRPEAELESGIRQGKNDWPKIGYGGPCPPSGTHRYYFKLYALDTMLNLAPGATKEQLLKAMKGHVLAEAQLMGRYQRHR</sequence>
<gene>
    <name evidence="1" type="ORF">SYN_03131</name>
</gene>
<dbReference type="PANTHER" id="PTHR30289">
    <property type="entry name" value="UNCHARACTERIZED PROTEIN YBCL-RELATED"/>
    <property type="match status" value="1"/>
</dbReference>
<name>Q2LR74_SYNAS</name>
<protein>
    <submittedName>
        <fullName evidence="1">Phosphatidylethanolamine-binding protein</fullName>
    </submittedName>
</protein>
<proteinExistence type="predicted"/>
<dbReference type="InterPro" id="IPR005247">
    <property type="entry name" value="YbhB_YbcL/LppC-like"/>
</dbReference>
<dbReference type="NCBIfam" id="TIGR00481">
    <property type="entry name" value="YbhB/YbcL family Raf kinase inhibitor-like protein"/>
    <property type="match status" value="1"/>
</dbReference>
<accession>Q2LR74</accession>
<dbReference type="PANTHER" id="PTHR30289:SF1">
    <property type="entry name" value="PEBP (PHOSPHATIDYLETHANOLAMINE-BINDING PROTEIN) FAMILY PROTEIN"/>
    <property type="match status" value="1"/>
</dbReference>
<dbReference type="Gene3D" id="3.90.280.10">
    <property type="entry name" value="PEBP-like"/>
    <property type="match status" value="1"/>
</dbReference>
<dbReference type="Pfam" id="PF01161">
    <property type="entry name" value="PBP"/>
    <property type="match status" value="1"/>
</dbReference>
<dbReference type="AlphaFoldDB" id="Q2LR74"/>
<dbReference type="SUPFAM" id="SSF49777">
    <property type="entry name" value="PEBP-like"/>
    <property type="match status" value="1"/>
</dbReference>